<name>F1Z6S3_9SPHN</name>
<feature type="compositionally biased region" description="Gly residues" evidence="1">
    <location>
        <begin position="278"/>
        <end position="289"/>
    </location>
</feature>
<dbReference type="RefSeq" id="WP_008070098.1">
    <property type="nucleotide sequence ID" value="NZ_AQWK01000003.1"/>
</dbReference>
<gene>
    <name evidence="2" type="ORF">Y88_2517</name>
</gene>
<evidence type="ECO:0000256" key="1">
    <source>
        <dbReference type="SAM" id="MobiDB-lite"/>
    </source>
</evidence>
<dbReference type="AlphaFoldDB" id="F1Z6S3"/>
<keyword evidence="3" id="KW-1185">Reference proteome</keyword>
<sequence>MIAILPLFALLQIGPSPHNFDPSPLPIPGHEHHEAQLAEKPQKTPPVVDPLAECLGKARMDSASGLAYARKWLSEARVPSARVRPDQCLGMVLSDQGDFNAAEGAFADGVSAIPVMQEASAVPLMAMAGNAALAAGGSARALAWFDRALAVKAYDDYAQRGAIYADRARALVALGRLDEAGASLTQARRLAPEYAGAFLLSATLARRQKDLVSAQEFIESASRINPHDPAIGLEAGVIAVLAGHDEAARKSWSSVVSTSPDSPEAETARGYLSQLGPVPGGSGPGGGGQPLDRTATSPTSGAVSPPEH</sequence>
<dbReference type="STRING" id="983920.Y88_2517"/>
<dbReference type="InParanoid" id="F1Z6S3"/>
<dbReference type="Proteomes" id="UP000004728">
    <property type="component" value="Unassembled WGS sequence"/>
</dbReference>
<feature type="region of interest" description="Disordered" evidence="1">
    <location>
        <begin position="21"/>
        <end position="46"/>
    </location>
</feature>
<dbReference type="OrthoDB" id="7566477at2"/>
<dbReference type="Gene3D" id="1.25.40.10">
    <property type="entry name" value="Tetratricopeptide repeat domain"/>
    <property type="match status" value="1"/>
</dbReference>
<dbReference type="HOGENOM" id="CLU_068030_1_0_5"/>
<evidence type="ECO:0000313" key="2">
    <source>
        <dbReference type="EMBL" id="EGD59733.1"/>
    </source>
</evidence>
<proteinExistence type="predicted"/>
<comment type="caution">
    <text evidence="2">The sequence shown here is derived from an EMBL/GenBank/DDBJ whole genome shotgun (WGS) entry which is preliminary data.</text>
</comment>
<feature type="compositionally biased region" description="Low complexity" evidence="1">
    <location>
        <begin position="252"/>
        <end position="262"/>
    </location>
</feature>
<dbReference type="InterPro" id="IPR011990">
    <property type="entry name" value="TPR-like_helical_dom_sf"/>
</dbReference>
<organism evidence="2 3">
    <name type="scientific">Novosphingobium nitrogenifigens DSM 19370</name>
    <dbReference type="NCBI Taxonomy" id="983920"/>
    <lineage>
        <taxon>Bacteria</taxon>
        <taxon>Pseudomonadati</taxon>
        <taxon>Pseudomonadota</taxon>
        <taxon>Alphaproteobacteria</taxon>
        <taxon>Sphingomonadales</taxon>
        <taxon>Sphingomonadaceae</taxon>
        <taxon>Novosphingobium</taxon>
    </lineage>
</organism>
<protein>
    <submittedName>
        <fullName evidence="2">Tetratricopeptide TPR_4</fullName>
    </submittedName>
</protein>
<reference evidence="2 3" key="1">
    <citation type="journal article" date="2012" name="J. Bacteriol.">
        <title>Draft Genome Sequence of Novosphingobium nitrogenifigens Y88T.</title>
        <authorList>
            <person name="Strabala T.J."/>
            <person name="Macdonald L."/>
            <person name="Liu V."/>
            <person name="Smit A.M."/>
        </authorList>
    </citation>
    <scope>NUCLEOTIDE SEQUENCE [LARGE SCALE GENOMIC DNA]</scope>
    <source>
        <strain evidence="2 3">DSM 19370</strain>
    </source>
</reference>
<dbReference type="EMBL" id="AEWJ01000025">
    <property type="protein sequence ID" value="EGD59733.1"/>
    <property type="molecule type" value="Genomic_DNA"/>
</dbReference>
<evidence type="ECO:0000313" key="3">
    <source>
        <dbReference type="Proteomes" id="UP000004728"/>
    </source>
</evidence>
<dbReference type="SUPFAM" id="SSF48452">
    <property type="entry name" value="TPR-like"/>
    <property type="match status" value="1"/>
</dbReference>
<feature type="region of interest" description="Disordered" evidence="1">
    <location>
        <begin position="252"/>
        <end position="308"/>
    </location>
</feature>
<accession>F1Z6S3</accession>
<dbReference type="eggNOG" id="COG0457">
    <property type="taxonomic scope" value="Bacteria"/>
</dbReference>
<feature type="compositionally biased region" description="Basic and acidic residues" evidence="1">
    <location>
        <begin position="29"/>
        <end position="42"/>
    </location>
</feature>